<name>A0A4C1TLE4_EUMVA</name>
<reference evidence="1 2" key="1">
    <citation type="journal article" date="2019" name="Commun. Biol.">
        <title>The bagworm genome reveals a unique fibroin gene that provides high tensile strength.</title>
        <authorList>
            <person name="Kono N."/>
            <person name="Nakamura H."/>
            <person name="Ohtoshi R."/>
            <person name="Tomita M."/>
            <person name="Numata K."/>
            <person name="Arakawa K."/>
        </authorList>
    </citation>
    <scope>NUCLEOTIDE SEQUENCE [LARGE SCALE GENOMIC DNA]</scope>
</reference>
<organism evidence="1 2">
    <name type="scientific">Eumeta variegata</name>
    <name type="common">Bagworm moth</name>
    <name type="synonym">Eumeta japonica</name>
    <dbReference type="NCBI Taxonomy" id="151549"/>
    <lineage>
        <taxon>Eukaryota</taxon>
        <taxon>Metazoa</taxon>
        <taxon>Ecdysozoa</taxon>
        <taxon>Arthropoda</taxon>
        <taxon>Hexapoda</taxon>
        <taxon>Insecta</taxon>
        <taxon>Pterygota</taxon>
        <taxon>Neoptera</taxon>
        <taxon>Endopterygota</taxon>
        <taxon>Lepidoptera</taxon>
        <taxon>Glossata</taxon>
        <taxon>Ditrysia</taxon>
        <taxon>Tineoidea</taxon>
        <taxon>Psychidae</taxon>
        <taxon>Oiketicinae</taxon>
        <taxon>Eumeta</taxon>
    </lineage>
</organism>
<proteinExistence type="predicted"/>
<protein>
    <submittedName>
        <fullName evidence="1">Uncharacterized protein</fullName>
    </submittedName>
</protein>
<evidence type="ECO:0000313" key="2">
    <source>
        <dbReference type="Proteomes" id="UP000299102"/>
    </source>
</evidence>
<sequence length="99" mass="10810">MDRRQLCPAETFSVRPCECDAASRIAHSPSAESIEEQFNFESFYINARGPSETLSPKYRRAIYKIVAVFAAAAIDRRGLHGSTTSLDVLPSSGLGNKAC</sequence>
<dbReference type="Proteomes" id="UP000299102">
    <property type="component" value="Unassembled WGS sequence"/>
</dbReference>
<dbReference type="EMBL" id="BGZK01000062">
    <property type="protein sequence ID" value="GBP14267.1"/>
    <property type="molecule type" value="Genomic_DNA"/>
</dbReference>
<gene>
    <name evidence="1" type="ORF">EVAR_7688_1</name>
</gene>
<accession>A0A4C1TLE4</accession>
<keyword evidence="2" id="KW-1185">Reference proteome</keyword>
<comment type="caution">
    <text evidence="1">The sequence shown here is derived from an EMBL/GenBank/DDBJ whole genome shotgun (WGS) entry which is preliminary data.</text>
</comment>
<evidence type="ECO:0000313" key="1">
    <source>
        <dbReference type="EMBL" id="GBP14267.1"/>
    </source>
</evidence>
<dbReference type="AlphaFoldDB" id="A0A4C1TLE4"/>